<dbReference type="EMBL" id="CP014224">
    <property type="protein sequence ID" value="ANW96724.1"/>
    <property type="molecule type" value="Genomic_DNA"/>
</dbReference>
<keyword evidence="1" id="KW-1133">Transmembrane helix</keyword>
<name>A0A1B1Y7L5_9FLAO</name>
<evidence type="ECO:0000313" key="3">
    <source>
        <dbReference type="Proteomes" id="UP000092967"/>
    </source>
</evidence>
<dbReference type="STRING" id="1790137.AXE80_10760"/>
<proteinExistence type="predicted"/>
<dbReference type="OrthoDB" id="9999738at2"/>
<feature type="transmembrane region" description="Helical" evidence="1">
    <location>
        <begin position="6"/>
        <end position="24"/>
    </location>
</feature>
<evidence type="ECO:0000313" key="2">
    <source>
        <dbReference type="EMBL" id="ANW96724.1"/>
    </source>
</evidence>
<keyword evidence="1" id="KW-0812">Transmembrane</keyword>
<dbReference type="RefSeq" id="WP_068827150.1">
    <property type="nucleotide sequence ID" value="NZ_CP014224.1"/>
</dbReference>
<organism evidence="2 3">
    <name type="scientific">Wenyingzhuangia fucanilytica</name>
    <dbReference type="NCBI Taxonomy" id="1790137"/>
    <lineage>
        <taxon>Bacteria</taxon>
        <taxon>Pseudomonadati</taxon>
        <taxon>Bacteroidota</taxon>
        <taxon>Flavobacteriia</taxon>
        <taxon>Flavobacteriales</taxon>
        <taxon>Flavobacteriaceae</taxon>
        <taxon>Wenyingzhuangia</taxon>
    </lineage>
</organism>
<keyword evidence="3" id="KW-1185">Reference proteome</keyword>
<protein>
    <submittedName>
        <fullName evidence="2">Uncharacterized protein</fullName>
    </submittedName>
</protein>
<keyword evidence="1" id="KW-0472">Membrane</keyword>
<sequence length="88" mass="10225">MEKTLEVFILVFYGFVFCYIFRLCQEYYQSKKPRGIPKYKNPPPPPAKQNRCCGRCDGVHDICVSDMICKEHNTSGCEHCYGPRNPNN</sequence>
<gene>
    <name evidence="2" type="ORF">AXE80_10760</name>
</gene>
<evidence type="ECO:0000256" key="1">
    <source>
        <dbReference type="SAM" id="Phobius"/>
    </source>
</evidence>
<dbReference type="AlphaFoldDB" id="A0A1B1Y7L5"/>
<accession>A0A1B1Y7L5</accession>
<dbReference type="Proteomes" id="UP000092967">
    <property type="component" value="Chromosome"/>
</dbReference>
<reference evidence="2 3" key="1">
    <citation type="submission" date="2016-02" db="EMBL/GenBank/DDBJ databases">
        <authorList>
            <person name="Wen L."/>
            <person name="He K."/>
            <person name="Yang H."/>
        </authorList>
    </citation>
    <scope>NUCLEOTIDE SEQUENCE [LARGE SCALE GENOMIC DNA]</scope>
    <source>
        <strain evidence="2 3">CZ1127</strain>
    </source>
</reference>
<dbReference type="KEGG" id="wfu:AXE80_10760"/>